<accession>A0ABR0SKQ1</accession>
<proteinExistence type="predicted"/>
<feature type="region of interest" description="Disordered" evidence="1">
    <location>
        <begin position="1"/>
        <end position="30"/>
    </location>
</feature>
<reference evidence="2 3" key="1">
    <citation type="submission" date="2024-01" db="EMBL/GenBank/DDBJ databases">
        <title>Complete genome of Cladobotryum mycophilum ATHUM6906.</title>
        <authorList>
            <person name="Christinaki A.C."/>
            <person name="Myridakis A.I."/>
            <person name="Kouvelis V.N."/>
        </authorList>
    </citation>
    <scope>NUCLEOTIDE SEQUENCE [LARGE SCALE GENOMIC DNA]</scope>
    <source>
        <strain evidence="2 3">ATHUM6906</strain>
    </source>
</reference>
<dbReference type="Pfam" id="PF12511">
    <property type="entry name" value="DUF3716"/>
    <property type="match status" value="1"/>
</dbReference>
<sequence>MSFIPLTANDASSTPSTPKTPPGIQARGPSVKLPSLIRDHVLPNPSAEITNRSMHQIQLEMEYDAEESDNDSEKGPTIQGWPGGLERHTSDHSEDIGDQATREMHALCIFDEVVVPPSARPFSHLIEALVMAPTVRRWGRWRWREEPAFTEARVAEAIMIYERGVEHSSDRRCNRCRAGQGISPHCVVAPDGIGNGLEISGCSNCHYDGVDHGCNAPGRRTPLSGSRERGAESKRDPDKVVDHMAVLEMIAQLKRPSGTRRDHSLPERARRIEAAAMQIAQAARDWREKMAKEG</sequence>
<dbReference type="Proteomes" id="UP001338125">
    <property type="component" value="Unassembled WGS sequence"/>
</dbReference>
<name>A0ABR0SKQ1_9HYPO</name>
<organism evidence="2 3">
    <name type="scientific">Cladobotryum mycophilum</name>
    <dbReference type="NCBI Taxonomy" id="491253"/>
    <lineage>
        <taxon>Eukaryota</taxon>
        <taxon>Fungi</taxon>
        <taxon>Dikarya</taxon>
        <taxon>Ascomycota</taxon>
        <taxon>Pezizomycotina</taxon>
        <taxon>Sordariomycetes</taxon>
        <taxon>Hypocreomycetidae</taxon>
        <taxon>Hypocreales</taxon>
        <taxon>Hypocreaceae</taxon>
        <taxon>Cladobotryum</taxon>
    </lineage>
</organism>
<feature type="compositionally biased region" description="Basic and acidic residues" evidence="1">
    <location>
        <begin position="226"/>
        <end position="237"/>
    </location>
</feature>
<feature type="region of interest" description="Disordered" evidence="1">
    <location>
        <begin position="216"/>
        <end position="237"/>
    </location>
</feature>
<evidence type="ECO:0000313" key="2">
    <source>
        <dbReference type="EMBL" id="KAK5992727.1"/>
    </source>
</evidence>
<protein>
    <submittedName>
        <fullName evidence="2">Uncharacterized protein</fullName>
    </submittedName>
</protein>
<feature type="region of interest" description="Disordered" evidence="1">
    <location>
        <begin position="64"/>
        <end position="93"/>
    </location>
</feature>
<evidence type="ECO:0000256" key="1">
    <source>
        <dbReference type="SAM" id="MobiDB-lite"/>
    </source>
</evidence>
<gene>
    <name evidence="2" type="ORF">PT974_06143</name>
</gene>
<dbReference type="EMBL" id="JAVFKD010000012">
    <property type="protein sequence ID" value="KAK5992727.1"/>
    <property type="molecule type" value="Genomic_DNA"/>
</dbReference>
<comment type="caution">
    <text evidence="2">The sequence shown here is derived from an EMBL/GenBank/DDBJ whole genome shotgun (WGS) entry which is preliminary data.</text>
</comment>
<dbReference type="InterPro" id="IPR022190">
    <property type="entry name" value="DUF3716"/>
</dbReference>
<evidence type="ECO:0000313" key="3">
    <source>
        <dbReference type="Proteomes" id="UP001338125"/>
    </source>
</evidence>
<keyword evidence="3" id="KW-1185">Reference proteome</keyword>